<feature type="region of interest" description="Disordered" evidence="1">
    <location>
        <begin position="1"/>
        <end position="90"/>
    </location>
</feature>
<evidence type="ECO:0000313" key="2">
    <source>
        <dbReference type="Ensembl" id="ENSGAGP00000017987.1"/>
    </source>
</evidence>
<dbReference type="Ensembl" id="ENSGAGT00000020515.1">
    <property type="protein sequence ID" value="ENSGAGP00000017987.1"/>
    <property type="gene ID" value="ENSGAGG00000013333.1"/>
</dbReference>
<name>A0A452HSG7_9SAUR</name>
<dbReference type="Proteomes" id="UP000291020">
    <property type="component" value="Unassembled WGS sequence"/>
</dbReference>
<proteinExistence type="predicted"/>
<protein>
    <submittedName>
        <fullName evidence="2">Uncharacterized protein</fullName>
    </submittedName>
</protein>
<evidence type="ECO:0000256" key="1">
    <source>
        <dbReference type="SAM" id="MobiDB-lite"/>
    </source>
</evidence>
<reference evidence="3" key="1">
    <citation type="journal article" date="2017" name="PLoS ONE">
        <title>The Agassiz's desert tortoise genome provides a resource for the conservation of a threatened species.</title>
        <authorList>
            <person name="Tollis M."/>
            <person name="DeNardo D.F."/>
            <person name="Cornelius J.A."/>
            <person name="Dolby G.A."/>
            <person name="Edwards T."/>
            <person name="Henen B.T."/>
            <person name="Karl A.E."/>
            <person name="Murphy R.W."/>
            <person name="Kusumi K."/>
        </authorList>
    </citation>
    <scope>NUCLEOTIDE SEQUENCE [LARGE SCALE GENOMIC DNA]</scope>
</reference>
<accession>A0A452HSG7</accession>
<keyword evidence="3" id="KW-1185">Reference proteome</keyword>
<dbReference type="AlphaFoldDB" id="A0A452HSG7"/>
<organism evidence="2 3">
    <name type="scientific">Gopherus agassizii</name>
    <name type="common">Agassiz's desert tortoise</name>
    <dbReference type="NCBI Taxonomy" id="38772"/>
    <lineage>
        <taxon>Eukaryota</taxon>
        <taxon>Metazoa</taxon>
        <taxon>Chordata</taxon>
        <taxon>Craniata</taxon>
        <taxon>Vertebrata</taxon>
        <taxon>Euteleostomi</taxon>
        <taxon>Archelosauria</taxon>
        <taxon>Testudinata</taxon>
        <taxon>Testudines</taxon>
        <taxon>Cryptodira</taxon>
        <taxon>Durocryptodira</taxon>
        <taxon>Testudinoidea</taxon>
        <taxon>Testudinidae</taxon>
        <taxon>Gopherus</taxon>
    </lineage>
</organism>
<reference evidence="2" key="2">
    <citation type="submission" date="2025-08" db="UniProtKB">
        <authorList>
            <consortium name="Ensembl"/>
        </authorList>
    </citation>
    <scope>IDENTIFICATION</scope>
</reference>
<evidence type="ECO:0000313" key="3">
    <source>
        <dbReference type="Proteomes" id="UP000291020"/>
    </source>
</evidence>
<reference evidence="2" key="3">
    <citation type="submission" date="2025-09" db="UniProtKB">
        <authorList>
            <consortium name="Ensembl"/>
        </authorList>
    </citation>
    <scope>IDENTIFICATION</scope>
</reference>
<sequence length="90" mass="9329">LSFSPWLSRAKVCPGSTPREGQHHIPAAPREGNTRLCVLPSPGGTAHPQLPLAGNGELQPMGASGVAPTGKGGTQRSRLSHPTPRHAGHF</sequence>